<feature type="region of interest" description="Disordered" evidence="5">
    <location>
        <begin position="1"/>
        <end position="26"/>
    </location>
</feature>
<dbReference type="InterPro" id="IPR036259">
    <property type="entry name" value="MFS_trans_sf"/>
</dbReference>
<evidence type="ECO:0000313" key="7">
    <source>
        <dbReference type="EMBL" id="KAJ8298210.1"/>
    </source>
</evidence>
<protein>
    <submittedName>
        <fullName evidence="7">Uncharacterized protein</fullName>
    </submittedName>
</protein>
<keyword evidence="8" id="KW-1185">Reference proteome</keyword>
<comment type="subcellular location">
    <subcellularLocation>
        <location evidence="1">Membrane</location>
        <topology evidence="1">Multi-pass membrane protein</topology>
    </subcellularLocation>
</comment>
<comment type="caution">
    <text evidence="7">The sequence shown here is derived from an EMBL/GenBank/DDBJ whole genome shotgun (WGS) entry which is preliminary data.</text>
</comment>
<name>A0ABQ9E3X3_TEGGR</name>
<proteinExistence type="predicted"/>
<keyword evidence="2 6" id="KW-0812">Transmembrane</keyword>
<evidence type="ECO:0000256" key="2">
    <source>
        <dbReference type="ARBA" id="ARBA00022692"/>
    </source>
</evidence>
<dbReference type="PANTHER" id="PTHR10924:SF27">
    <property type="entry name" value="SOLUTE CARRIER FAMILY 49 MEMBER 4"/>
    <property type="match status" value="1"/>
</dbReference>
<sequence>MSYKEEEKRALLQNTSNEKSEEQSLLQNDDRRRNYLYSSPEIQVTSCSDYEGGSQVKIINGVTKETEPPKTKVYKRRYYILIVYSLLAFTQGALWNTWGPIAASSEDAFGWTDGDIALFANWGPISYIIATFILSWIVDVKGRTVNIGQFLNGLAGPVCMGVPPVLSAIWFPANERTTATAFSFEWNSFGVAIQFILGNYFVLSRMNTGLA</sequence>
<dbReference type="EMBL" id="JARBDR010000923">
    <property type="protein sequence ID" value="KAJ8298210.1"/>
    <property type="molecule type" value="Genomic_DNA"/>
</dbReference>
<reference evidence="7 8" key="1">
    <citation type="submission" date="2022-12" db="EMBL/GenBank/DDBJ databases">
        <title>Chromosome-level genome of Tegillarca granosa.</title>
        <authorList>
            <person name="Kim J."/>
        </authorList>
    </citation>
    <scope>NUCLEOTIDE SEQUENCE [LARGE SCALE GENOMIC DNA]</scope>
    <source>
        <strain evidence="7">Teg-2019</strain>
        <tissue evidence="7">Adductor muscle</tissue>
    </source>
</reference>
<dbReference type="InterPro" id="IPR049680">
    <property type="entry name" value="FLVCR1-2_SLC49-like"/>
</dbReference>
<evidence type="ECO:0000256" key="1">
    <source>
        <dbReference type="ARBA" id="ARBA00004141"/>
    </source>
</evidence>
<evidence type="ECO:0000313" key="8">
    <source>
        <dbReference type="Proteomes" id="UP001217089"/>
    </source>
</evidence>
<feature type="compositionally biased region" description="Basic and acidic residues" evidence="5">
    <location>
        <begin position="1"/>
        <end position="10"/>
    </location>
</feature>
<feature type="transmembrane region" description="Helical" evidence="6">
    <location>
        <begin position="78"/>
        <end position="98"/>
    </location>
</feature>
<feature type="transmembrane region" description="Helical" evidence="6">
    <location>
        <begin position="184"/>
        <end position="203"/>
    </location>
</feature>
<gene>
    <name evidence="7" type="ORF">KUTeg_024741</name>
</gene>
<feature type="transmembrane region" description="Helical" evidence="6">
    <location>
        <begin position="118"/>
        <end position="138"/>
    </location>
</feature>
<evidence type="ECO:0000256" key="6">
    <source>
        <dbReference type="SAM" id="Phobius"/>
    </source>
</evidence>
<dbReference type="Gene3D" id="1.20.1250.20">
    <property type="entry name" value="MFS general substrate transporter like domains"/>
    <property type="match status" value="1"/>
</dbReference>
<evidence type="ECO:0000256" key="5">
    <source>
        <dbReference type="SAM" id="MobiDB-lite"/>
    </source>
</evidence>
<dbReference type="SUPFAM" id="SSF103473">
    <property type="entry name" value="MFS general substrate transporter"/>
    <property type="match status" value="1"/>
</dbReference>
<keyword evidence="3 6" id="KW-1133">Transmembrane helix</keyword>
<evidence type="ECO:0000256" key="3">
    <source>
        <dbReference type="ARBA" id="ARBA00022989"/>
    </source>
</evidence>
<dbReference type="PANTHER" id="PTHR10924">
    <property type="entry name" value="MAJOR FACILITATOR SUPERFAMILY PROTEIN-RELATED"/>
    <property type="match status" value="1"/>
</dbReference>
<keyword evidence="4 6" id="KW-0472">Membrane</keyword>
<accession>A0ABQ9E3X3</accession>
<evidence type="ECO:0000256" key="4">
    <source>
        <dbReference type="ARBA" id="ARBA00023136"/>
    </source>
</evidence>
<feature type="transmembrane region" description="Helical" evidence="6">
    <location>
        <begin position="150"/>
        <end position="172"/>
    </location>
</feature>
<organism evidence="7 8">
    <name type="scientific">Tegillarca granosa</name>
    <name type="common">Malaysian cockle</name>
    <name type="synonym">Anadara granosa</name>
    <dbReference type="NCBI Taxonomy" id="220873"/>
    <lineage>
        <taxon>Eukaryota</taxon>
        <taxon>Metazoa</taxon>
        <taxon>Spiralia</taxon>
        <taxon>Lophotrochozoa</taxon>
        <taxon>Mollusca</taxon>
        <taxon>Bivalvia</taxon>
        <taxon>Autobranchia</taxon>
        <taxon>Pteriomorphia</taxon>
        <taxon>Arcoida</taxon>
        <taxon>Arcoidea</taxon>
        <taxon>Arcidae</taxon>
        <taxon>Tegillarca</taxon>
    </lineage>
</organism>
<dbReference type="Proteomes" id="UP001217089">
    <property type="component" value="Unassembled WGS sequence"/>
</dbReference>